<proteinExistence type="inferred from homology"/>
<dbReference type="GO" id="GO:0034599">
    <property type="term" value="P:cellular response to oxidative stress"/>
    <property type="evidence" value="ECO:0007669"/>
    <property type="project" value="TreeGrafter"/>
</dbReference>
<evidence type="ECO:0000256" key="1">
    <source>
        <dbReference type="ARBA" id="ARBA00023004"/>
    </source>
</evidence>
<reference evidence="3 4" key="1">
    <citation type="journal article" date="2018" name="Int. J. Syst. Evol. Microbiol.">
        <title>Mesosutterella multiformis gen. nov., sp. nov., a member of the family Sutterellaceae and Sutterella megalosphaeroides sp. nov., isolated from human faeces.</title>
        <authorList>
            <person name="Sakamoto M."/>
            <person name="Ikeyama N."/>
            <person name="Kunihiro T."/>
            <person name="Iino T."/>
            <person name="Yuki M."/>
            <person name="Ohkuma M."/>
        </authorList>
    </citation>
    <scope>NUCLEOTIDE SEQUENCE [LARGE SCALE GENOMIC DNA]</scope>
    <source>
        <strain evidence="3 4">6FBBBH3</strain>
    </source>
</reference>
<dbReference type="PANTHER" id="PTHR36965">
    <property type="entry name" value="FE(2+)-TRAFFICKING PROTEIN-RELATED"/>
    <property type="match status" value="1"/>
</dbReference>
<organism evidence="3 4">
    <name type="scientific">Sutterella megalosphaeroides</name>
    <dbReference type="NCBI Taxonomy" id="2494234"/>
    <lineage>
        <taxon>Bacteria</taxon>
        <taxon>Pseudomonadati</taxon>
        <taxon>Pseudomonadota</taxon>
        <taxon>Betaproteobacteria</taxon>
        <taxon>Burkholderiales</taxon>
        <taxon>Sutterellaceae</taxon>
        <taxon>Sutterella</taxon>
    </lineage>
</organism>
<dbReference type="PANTHER" id="PTHR36965:SF1">
    <property type="entry name" value="FE(2+)-TRAFFICKING PROTEIN-RELATED"/>
    <property type="match status" value="1"/>
</dbReference>
<dbReference type="GO" id="GO:0005829">
    <property type="term" value="C:cytosol"/>
    <property type="evidence" value="ECO:0007669"/>
    <property type="project" value="TreeGrafter"/>
</dbReference>
<dbReference type="Gene3D" id="1.10.3880.10">
    <property type="entry name" value="Fe(II) trafficking protein YggX"/>
    <property type="match status" value="1"/>
</dbReference>
<name>A0A2Z6I9R1_9BURK</name>
<dbReference type="SUPFAM" id="SSF111148">
    <property type="entry name" value="YggX-like"/>
    <property type="match status" value="1"/>
</dbReference>
<dbReference type="Pfam" id="PF04362">
    <property type="entry name" value="Iron_traffic"/>
    <property type="match status" value="1"/>
</dbReference>
<dbReference type="Proteomes" id="UP000271003">
    <property type="component" value="Chromosome"/>
</dbReference>
<gene>
    <name evidence="3" type="ORF">SUTMEG_05410</name>
</gene>
<keyword evidence="4" id="KW-1185">Reference proteome</keyword>
<dbReference type="HAMAP" id="MF_00686">
    <property type="entry name" value="Fe_traffic_YggX"/>
    <property type="match status" value="1"/>
</dbReference>
<dbReference type="InterPro" id="IPR007457">
    <property type="entry name" value="Fe_traffick_prot_YggX"/>
</dbReference>
<dbReference type="InterPro" id="IPR036766">
    <property type="entry name" value="Fe_traffick_prot_YggX_sf"/>
</dbReference>
<comment type="function">
    <text evidence="2">Could be a mediator in iron transactions between iron acquisition and iron-requiring processes, such as synthesis and/or repair of Fe-S clusters in biosynthetic enzymes.</text>
</comment>
<dbReference type="KEGG" id="sutt:SUTMEG_05410"/>
<dbReference type="PIRSF" id="PIRSF029827">
    <property type="entry name" value="Fe_traffic_YggX"/>
    <property type="match status" value="1"/>
</dbReference>
<evidence type="ECO:0000313" key="4">
    <source>
        <dbReference type="Proteomes" id="UP000271003"/>
    </source>
</evidence>
<accession>A0A2Z6I9R1</accession>
<dbReference type="RefSeq" id="WP_120176337.1">
    <property type="nucleotide sequence ID" value="NZ_AP018786.1"/>
</dbReference>
<comment type="similarity">
    <text evidence="2">Belongs to the Fe(2+)-trafficking protein family.</text>
</comment>
<dbReference type="OrthoDB" id="9804318at2"/>
<evidence type="ECO:0000313" key="3">
    <source>
        <dbReference type="EMBL" id="BBF22650.1"/>
    </source>
</evidence>
<dbReference type="AlphaFoldDB" id="A0A2Z6I9R1"/>
<evidence type="ECO:0000256" key="2">
    <source>
        <dbReference type="HAMAP-Rule" id="MF_00686"/>
    </source>
</evidence>
<dbReference type="NCBIfam" id="NF003817">
    <property type="entry name" value="PRK05408.1"/>
    <property type="match status" value="1"/>
</dbReference>
<dbReference type="EMBL" id="AP018786">
    <property type="protein sequence ID" value="BBF22650.1"/>
    <property type="molecule type" value="Genomic_DNA"/>
</dbReference>
<sequence length="91" mass="10510">MARMVQCVKLKKEAEGLQYPPFPGELGVKIWRNVSKEAWDEWTRLQTMMVNEYGLNLADLSARQHLMAQCERYFFGDAEGMTVPNYVPPAK</sequence>
<dbReference type="GO" id="GO:0005506">
    <property type="term" value="F:iron ion binding"/>
    <property type="evidence" value="ECO:0007669"/>
    <property type="project" value="UniProtKB-UniRule"/>
</dbReference>
<protein>
    <recommendedName>
        <fullName evidence="2">Probable Fe(2+)-trafficking protein</fullName>
    </recommendedName>
</protein>
<keyword evidence="1 2" id="KW-0408">Iron</keyword>